<evidence type="ECO:0000259" key="6">
    <source>
        <dbReference type="PROSITE" id="PS50835"/>
    </source>
</evidence>
<dbReference type="InterPro" id="IPR036179">
    <property type="entry name" value="Ig-like_dom_sf"/>
</dbReference>
<organism evidence="7 8">
    <name type="scientific">Ictalurus punctatus</name>
    <name type="common">Channel catfish</name>
    <name type="synonym">Silurus punctatus</name>
    <dbReference type="NCBI Taxonomy" id="7998"/>
    <lineage>
        <taxon>Eukaryota</taxon>
        <taxon>Metazoa</taxon>
        <taxon>Chordata</taxon>
        <taxon>Craniata</taxon>
        <taxon>Vertebrata</taxon>
        <taxon>Euteleostomi</taxon>
        <taxon>Actinopterygii</taxon>
        <taxon>Neopterygii</taxon>
        <taxon>Teleostei</taxon>
        <taxon>Ostariophysi</taxon>
        <taxon>Siluriformes</taxon>
        <taxon>Ictaluridae</taxon>
        <taxon>Ictalurus</taxon>
    </lineage>
</organism>
<evidence type="ECO:0000256" key="1">
    <source>
        <dbReference type="ARBA" id="ARBA00022729"/>
    </source>
</evidence>
<keyword evidence="3" id="KW-0325">Glycoprotein</keyword>
<dbReference type="AlphaFoldDB" id="A0A2D0T6L6"/>
<evidence type="ECO:0000256" key="5">
    <source>
        <dbReference type="SAM" id="SignalP"/>
    </source>
</evidence>
<dbReference type="PROSITE" id="PS50835">
    <property type="entry name" value="IG_LIKE"/>
    <property type="match status" value="1"/>
</dbReference>
<keyword evidence="1 5" id="KW-0732">Signal</keyword>
<dbReference type="Proteomes" id="UP000221080">
    <property type="component" value="Chromosome 19"/>
</dbReference>
<evidence type="ECO:0000256" key="4">
    <source>
        <dbReference type="ARBA" id="ARBA00023319"/>
    </source>
</evidence>
<evidence type="ECO:0000313" key="8">
    <source>
        <dbReference type="RefSeq" id="XP_017350265.1"/>
    </source>
</evidence>
<dbReference type="Gene3D" id="2.60.40.10">
    <property type="entry name" value="Immunoglobulins"/>
    <property type="match status" value="1"/>
</dbReference>
<feature type="chain" id="PRO_5013130344" evidence="5">
    <location>
        <begin position="25"/>
        <end position="228"/>
    </location>
</feature>
<dbReference type="OrthoDB" id="8529748at2759"/>
<dbReference type="PANTHER" id="PTHR44337">
    <property type="entry name" value="CARCINOEMBRYONIC ANTIGEN-RELATED CELL ADHESION MOLECULE 8"/>
    <property type="match status" value="1"/>
</dbReference>
<name>A0A2D0T6L6_ICTPU</name>
<gene>
    <name evidence="8" type="primary">LOC108280035</name>
</gene>
<dbReference type="GeneID" id="108280035"/>
<accession>A0A2D0T6L6</accession>
<sequence>MKCVHISLCLLLYLLHFTAHGVDMAEMDEPYGPQNPIIIGPDAVTVGIPCSYVCFADCSPNCTYTIGVDDQSAEGNEVQFTLSQWVKSKMVTCTVKNTATGKSFTTRKTLHILEGPVDVVISGPQTLAAGETQRFLCSATCKPSCSYSWVVDGDSVSGSGDEVVFRTPLEATSGTIICKATNTVSKLFVTAVRKLTVTKSYPSMAEKVELLPTLVFASIIHFGIMITI</sequence>
<dbReference type="InterPro" id="IPR007110">
    <property type="entry name" value="Ig-like_dom"/>
</dbReference>
<keyword evidence="4" id="KW-0393">Immunoglobulin domain</keyword>
<dbReference type="SUPFAM" id="SSF48726">
    <property type="entry name" value="Immunoglobulin"/>
    <property type="match status" value="1"/>
</dbReference>
<dbReference type="PANTHER" id="PTHR44337:SF20">
    <property type="entry name" value="CARCINOEMBRYONIC ANTIGEN-RELATED CELL ADHESION MOLECULE 5-RELATED"/>
    <property type="match status" value="1"/>
</dbReference>
<protein>
    <submittedName>
        <fullName evidence="8">Uncharacterized protein LOC108280035</fullName>
    </submittedName>
</protein>
<dbReference type="KEGG" id="ipu:108280035"/>
<dbReference type="InterPro" id="IPR013783">
    <property type="entry name" value="Ig-like_fold"/>
</dbReference>
<feature type="signal peptide" evidence="5">
    <location>
        <begin position="1"/>
        <end position="24"/>
    </location>
</feature>
<proteinExistence type="predicted"/>
<keyword evidence="2" id="KW-1015">Disulfide bond</keyword>
<reference evidence="8" key="2">
    <citation type="submission" date="2025-08" db="UniProtKB">
        <authorList>
            <consortium name="RefSeq"/>
        </authorList>
    </citation>
    <scope>IDENTIFICATION</scope>
    <source>
        <tissue evidence="8">Blood</tissue>
    </source>
</reference>
<evidence type="ECO:0000256" key="3">
    <source>
        <dbReference type="ARBA" id="ARBA00023180"/>
    </source>
</evidence>
<evidence type="ECO:0000313" key="7">
    <source>
        <dbReference type="Proteomes" id="UP000221080"/>
    </source>
</evidence>
<reference evidence="7" key="1">
    <citation type="journal article" date="2016" name="Nat. Commun.">
        <title>The channel catfish genome sequence provides insights into the evolution of scale formation in teleosts.</title>
        <authorList>
            <person name="Liu Z."/>
            <person name="Liu S."/>
            <person name="Yao J."/>
            <person name="Bao L."/>
            <person name="Zhang J."/>
            <person name="Li Y."/>
            <person name="Jiang C."/>
            <person name="Sun L."/>
            <person name="Wang R."/>
            <person name="Zhang Y."/>
            <person name="Zhou T."/>
            <person name="Zeng Q."/>
            <person name="Fu Q."/>
            <person name="Gao S."/>
            <person name="Li N."/>
            <person name="Koren S."/>
            <person name="Jiang Y."/>
            <person name="Zimin A."/>
            <person name="Xu P."/>
            <person name="Phillippy A.M."/>
            <person name="Geng X."/>
            <person name="Song L."/>
            <person name="Sun F."/>
            <person name="Li C."/>
            <person name="Wang X."/>
            <person name="Chen A."/>
            <person name="Jin Y."/>
            <person name="Yuan Z."/>
            <person name="Yang Y."/>
            <person name="Tan S."/>
            <person name="Peatman E."/>
            <person name="Lu J."/>
            <person name="Qin Z."/>
            <person name="Dunham R."/>
            <person name="Li Z."/>
            <person name="Sonstegard T."/>
            <person name="Feng J."/>
            <person name="Danzmann R.G."/>
            <person name="Schroeder S."/>
            <person name="Scheffler B."/>
            <person name="Duke M.V."/>
            <person name="Ballard L."/>
            <person name="Kucuktas H."/>
            <person name="Kaltenboeck L."/>
            <person name="Liu H."/>
            <person name="Armbruster J."/>
            <person name="Xie Y."/>
            <person name="Kirby M.L."/>
            <person name="Tian Y."/>
            <person name="Flanagan M.E."/>
            <person name="Mu W."/>
            <person name="Waldbieser G.C."/>
        </authorList>
    </citation>
    <scope>NUCLEOTIDE SEQUENCE [LARGE SCALE GENOMIC DNA]</scope>
    <source>
        <strain evidence="7">SDA103</strain>
    </source>
</reference>
<evidence type="ECO:0000256" key="2">
    <source>
        <dbReference type="ARBA" id="ARBA00023157"/>
    </source>
</evidence>
<dbReference type="InterPro" id="IPR052598">
    <property type="entry name" value="IgSF_CEA-related"/>
</dbReference>
<dbReference type="RefSeq" id="XP_017350265.1">
    <property type="nucleotide sequence ID" value="XM_017494776.3"/>
</dbReference>
<keyword evidence="7" id="KW-1185">Reference proteome</keyword>
<feature type="domain" description="Ig-like" evidence="6">
    <location>
        <begin position="116"/>
        <end position="196"/>
    </location>
</feature>